<feature type="chain" id="PRO_5007562068" description="Alpha 1,4-glycosyltransferase domain-containing protein" evidence="3">
    <location>
        <begin position="26"/>
        <end position="240"/>
    </location>
</feature>
<dbReference type="SUPFAM" id="SSF53448">
    <property type="entry name" value="Nucleotide-diphospho-sugar transferases"/>
    <property type="match status" value="1"/>
</dbReference>
<keyword evidence="3" id="KW-0732">Signal</keyword>
<evidence type="ECO:0000256" key="1">
    <source>
        <dbReference type="ARBA" id="ARBA00009003"/>
    </source>
</evidence>
<reference evidence="6" key="1">
    <citation type="journal article" date="2016" name="Nat. Commun.">
        <title>The Gonium pectorale genome demonstrates co-option of cell cycle regulation during the evolution of multicellularity.</title>
        <authorList>
            <person name="Hanschen E.R."/>
            <person name="Marriage T.N."/>
            <person name="Ferris P.J."/>
            <person name="Hamaji T."/>
            <person name="Toyoda A."/>
            <person name="Fujiyama A."/>
            <person name="Neme R."/>
            <person name="Noguchi H."/>
            <person name="Minakuchi Y."/>
            <person name="Suzuki M."/>
            <person name="Kawai-Toyooka H."/>
            <person name="Smith D.R."/>
            <person name="Sparks H."/>
            <person name="Anderson J."/>
            <person name="Bakaric R."/>
            <person name="Luria V."/>
            <person name="Karger A."/>
            <person name="Kirschner M.W."/>
            <person name="Durand P.M."/>
            <person name="Michod R.E."/>
            <person name="Nozaki H."/>
            <person name="Olson B.J."/>
        </authorList>
    </citation>
    <scope>NUCLEOTIDE SEQUENCE [LARGE SCALE GENOMIC DNA]</scope>
    <source>
        <strain evidence="6">NIES-2863</strain>
    </source>
</reference>
<feature type="domain" description="Alpha 1,4-glycosyltransferase" evidence="4">
    <location>
        <begin position="110"/>
        <end position="233"/>
    </location>
</feature>
<feature type="signal peptide" evidence="3">
    <location>
        <begin position="1"/>
        <end position="25"/>
    </location>
</feature>
<evidence type="ECO:0000313" key="6">
    <source>
        <dbReference type="Proteomes" id="UP000075714"/>
    </source>
</evidence>
<protein>
    <recommendedName>
        <fullName evidence="4">Alpha 1,4-glycosyltransferase domain-containing protein</fullName>
    </recommendedName>
</protein>
<evidence type="ECO:0000256" key="2">
    <source>
        <dbReference type="ARBA" id="ARBA00022679"/>
    </source>
</evidence>
<comment type="caution">
    <text evidence="5">The sequence shown here is derived from an EMBL/GenBank/DDBJ whole genome shotgun (WGS) entry which is preliminary data.</text>
</comment>
<dbReference type="STRING" id="33097.A0A150GHG7"/>
<dbReference type="EMBL" id="LSYV01000023">
    <property type="protein sequence ID" value="KXZ49291.1"/>
    <property type="molecule type" value="Genomic_DNA"/>
</dbReference>
<dbReference type="OrthoDB" id="409543at2759"/>
<keyword evidence="6" id="KW-1185">Reference proteome</keyword>
<gene>
    <name evidence="5" type="ORF">GPECTOR_22g885</name>
</gene>
<sequence>MSTTPLAILYLLYLLAVVLPQQSAAQDGLALSGKPFDAKRQFKTHTHLIYFYLRPELRRLCALESTLRSNPEALVHVHTSDALDFVRRYNKTALKSVHPDRVINNGFLRFQPGHPFLKSAMDNFLRDYRGSVWGKQGPDLMTRVYGRKCGGTTRRSSWCKEVVVGGADSVYPFPWKKTWDMLKDGADKFPKDYADIVRKAPAVHWWSHVWGRHRLKEGSFLADLLSEGCPACYPYFLQHK</sequence>
<evidence type="ECO:0000259" key="4">
    <source>
        <dbReference type="Pfam" id="PF04572"/>
    </source>
</evidence>
<dbReference type="GO" id="GO:0016758">
    <property type="term" value="F:hexosyltransferase activity"/>
    <property type="evidence" value="ECO:0007669"/>
    <property type="project" value="TreeGrafter"/>
</dbReference>
<dbReference type="PANTHER" id="PTHR12042">
    <property type="entry name" value="LACTOSYLCERAMIDE 4-ALPHA-GALACTOSYLTRANSFERASE ALPHA- 1,4-GALACTOSYLTRANSFERASE"/>
    <property type="match status" value="1"/>
</dbReference>
<accession>A0A150GHG7</accession>
<dbReference type="InterPro" id="IPR051981">
    <property type="entry name" value="Glycosyltransf_32"/>
</dbReference>
<dbReference type="Gene3D" id="3.90.550.20">
    <property type="match status" value="1"/>
</dbReference>
<evidence type="ECO:0000256" key="3">
    <source>
        <dbReference type="SAM" id="SignalP"/>
    </source>
</evidence>
<proteinExistence type="inferred from homology"/>
<dbReference type="GO" id="GO:0006688">
    <property type="term" value="P:glycosphingolipid biosynthetic process"/>
    <property type="evidence" value="ECO:0007669"/>
    <property type="project" value="TreeGrafter"/>
</dbReference>
<organism evidence="5 6">
    <name type="scientific">Gonium pectorale</name>
    <name type="common">Green alga</name>
    <dbReference type="NCBI Taxonomy" id="33097"/>
    <lineage>
        <taxon>Eukaryota</taxon>
        <taxon>Viridiplantae</taxon>
        <taxon>Chlorophyta</taxon>
        <taxon>core chlorophytes</taxon>
        <taxon>Chlorophyceae</taxon>
        <taxon>CS clade</taxon>
        <taxon>Chlamydomonadales</taxon>
        <taxon>Volvocaceae</taxon>
        <taxon>Gonium</taxon>
    </lineage>
</organism>
<name>A0A150GHG7_GONPE</name>
<dbReference type="GO" id="GO:0016020">
    <property type="term" value="C:membrane"/>
    <property type="evidence" value="ECO:0007669"/>
    <property type="project" value="GOC"/>
</dbReference>
<dbReference type="InterPro" id="IPR007652">
    <property type="entry name" value="A1-4-GlycosylTfrase_dom"/>
</dbReference>
<evidence type="ECO:0000313" key="5">
    <source>
        <dbReference type="EMBL" id="KXZ49291.1"/>
    </source>
</evidence>
<dbReference type="AlphaFoldDB" id="A0A150GHG7"/>
<comment type="similarity">
    <text evidence="1">Belongs to the glycosyltransferase 32 family.</text>
</comment>
<dbReference type="PANTHER" id="PTHR12042:SF21">
    <property type="entry name" value="ALPHA1,4-GALACTOSYLTRANSFERASE 1-RELATED"/>
    <property type="match status" value="1"/>
</dbReference>
<dbReference type="Proteomes" id="UP000075714">
    <property type="component" value="Unassembled WGS sequence"/>
</dbReference>
<dbReference type="InterPro" id="IPR029044">
    <property type="entry name" value="Nucleotide-diphossugar_trans"/>
</dbReference>
<dbReference type="Pfam" id="PF04572">
    <property type="entry name" value="Gb3_synth"/>
    <property type="match status" value="1"/>
</dbReference>
<keyword evidence="2" id="KW-0808">Transferase</keyword>